<evidence type="ECO:0000313" key="3">
    <source>
        <dbReference type="EMBL" id="KAK1293449.1"/>
    </source>
</evidence>
<keyword evidence="3" id="KW-0648">Protein biosynthesis</keyword>
<feature type="compositionally biased region" description="Low complexity" evidence="1">
    <location>
        <begin position="216"/>
        <end position="233"/>
    </location>
</feature>
<dbReference type="PANTHER" id="PTHR23253:SF53">
    <property type="entry name" value="EUKARYOTIC TRANSLATION INITIATION FACTOR ISOFORM 4G-1"/>
    <property type="match status" value="1"/>
</dbReference>
<organism evidence="3 4">
    <name type="scientific">Acorus calamus</name>
    <name type="common">Sweet flag</name>
    <dbReference type="NCBI Taxonomy" id="4465"/>
    <lineage>
        <taxon>Eukaryota</taxon>
        <taxon>Viridiplantae</taxon>
        <taxon>Streptophyta</taxon>
        <taxon>Embryophyta</taxon>
        <taxon>Tracheophyta</taxon>
        <taxon>Spermatophyta</taxon>
        <taxon>Magnoliopsida</taxon>
        <taxon>Liliopsida</taxon>
        <taxon>Acoraceae</taxon>
        <taxon>Acorus</taxon>
    </lineage>
</organism>
<evidence type="ECO:0000313" key="4">
    <source>
        <dbReference type="Proteomes" id="UP001180020"/>
    </source>
</evidence>
<feature type="domain" description="MIF4G" evidence="2">
    <location>
        <begin position="1"/>
        <end position="205"/>
    </location>
</feature>
<dbReference type="SUPFAM" id="SSF48371">
    <property type="entry name" value="ARM repeat"/>
    <property type="match status" value="2"/>
</dbReference>
<dbReference type="InterPro" id="IPR016024">
    <property type="entry name" value="ARM-type_fold"/>
</dbReference>
<dbReference type="GO" id="GO:0003729">
    <property type="term" value="F:mRNA binding"/>
    <property type="evidence" value="ECO:0007669"/>
    <property type="project" value="TreeGrafter"/>
</dbReference>
<dbReference type="GO" id="GO:0003743">
    <property type="term" value="F:translation initiation factor activity"/>
    <property type="evidence" value="ECO:0007669"/>
    <property type="project" value="UniProtKB-KW"/>
</dbReference>
<protein>
    <submittedName>
        <fullName evidence="3">Eukaryotic translation initiation factor isoform 4G-2</fullName>
    </submittedName>
</protein>
<feature type="region of interest" description="Disordered" evidence="1">
    <location>
        <begin position="211"/>
        <end position="233"/>
    </location>
</feature>
<dbReference type="EMBL" id="JAUJYO010000017">
    <property type="protein sequence ID" value="KAK1293449.1"/>
    <property type="molecule type" value="Genomic_DNA"/>
</dbReference>
<reference evidence="3" key="1">
    <citation type="journal article" date="2023" name="Nat. Commun.">
        <title>Diploid and tetraploid genomes of Acorus and the evolution of monocots.</title>
        <authorList>
            <person name="Ma L."/>
            <person name="Liu K.W."/>
            <person name="Li Z."/>
            <person name="Hsiao Y.Y."/>
            <person name="Qi Y."/>
            <person name="Fu T."/>
            <person name="Tang G.D."/>
            <person name="Zhang D."/>
            <person name="Sun W.H."/>
            <person name="Liu D.K."/>
            <person name="Li Y."/>
            <person name="Chen G.Z."/>
            <person name="Liu X.D."/>
            <person name="Liao X.Y."/>
            <person name="Jiang Y.T."/>
            <person name="Yu X."/>
            <person name="Hao Y."/>
            <person name="Huang J."/>
            <person name="Zhao X.W."/>
            <person name="Ke S."/>
            <person name="Chen Y.Y."/>
            <person name="Wu W.L."/>
            <person name="Hsu J.L."/>
            <person name="Lin Y.F."/>
            <person name="Huang M.D."/>
            <person name="Li C.Y."/>
            <person name="Huang L."/>
            <person name="Wang Z.W."/>
            <person name="Zhao X."/>
            <person name="Zhong W.Y."/>
            <person name="Peng D.H."/>
            <person name="Ahmad S."/>
            <person name="Lan S."/>
            <person name="Zhang J.S."/>
            <person name="Tsai W.C."/>
            <person name="Van de Peer Y."/>
            <person name="Liu Z.J."/>
        </authorList>
    </citation>
    <scope>NUCLEOTIDE SEQUENCE</scope>
    <source>
        <strain evidence="3">CP</strain>
    </source>
</reference>
<accession>A0AAV9CYA7</accession>
<dbReference type="SMART" id="SM00543">
    <property type="entry name" value="MIF4G"/>
    <property type="match status" value="1"/>
</dbReference>
<proteinExistence type="predicted"/>
<dbReference type="Proteomes" id="UP001180020">
    <property type="component" value="Unassembled WGS sequence"/>
</dbReference>
<dbReference type="Gene3D" id="1.25.40.180">
    <property type="match status" value="2"/>
</dbReference>
<comment type="caution">
    <text evidence="3">The sequence shown here is derived from an EMBL/GenBank/DDBJ whole genome shotgun (WGS) entry which is preliminary data.</text>
</comment>
<sequence length="356" mass="39983">MTSQLTLGNAQMMLGVTALILEKAITEPTLCPMCALLCSDLDQQLQSTNLSEPSEREKITFRRILLTYCQESFESTINLQENISQMDSLDQRPKQMQRMAKLRPLKNYCLFMGELYKVKLLTLRIVFSVIKVLLEQDGKTCFLKENVEAVCQLFNSIDERIYDSPLVRKHMDPHINHLTSLAVDPELGPHLRPMVRDVLCLRLKSRVPEHTEVVGSQNSPQSSPSARSSTSSGSSVPFSFTILSKAMQLCLNDEQRQNLVKEAIRVALNDSSPCMDELVELLQFLTAEKVLTATDITSGCLLYWSVFDEEPTEFGKLVGNLVSVGVIDMNAVEKVLEKVDNHQFHVAMVDAVVSIN</sequence>
<dbReference type="Pfam" id="PF02854">
    <property type="entry name" value="MIF4G"/>
    <property type="match status" value="1"/>
</dbReference>
<reference evidence="3" key="2">
    <citation type="submission" date="2023-06" db="EMBL/GenBank/DDBJ databases">
        <authorList>
            <person name="Ma L."/>
            <person name="Liu K.-W."/>
            <person name="Li Z."/>
            <person name="Hsiao Y.-Y."/>
            <person name="Qi Y."/>
            <person name="Fu T."/>
            <person name="Tang G."/>
            <person name="Zhang D."/>
            <person name="Sun W.-H."/>
            <person name="Liu D.-K."/>
            <person name="Li Y."/>
            <person name="Chen G.-Z."/>
            <person name="Liu X.-D."/>
            <person name="Liao X.-Y."/>
            <person name="Jiang Y.-T."/>
            <person name="Yu X."/>
            <person name="Hao Y."/>
            <person name="Huang J."/>
            <person name="Zhao X.-W."/>
            <person name="Ke S."/>
            <person name="Chen Y.-Y."/>
            <person name="Wu W.-L."/>
            <person name="Hsu J.-L."/>
            <person name="Lin Y.-F."/>
            <person name="Huang M.-D."/>
            <person name="Li C.-Y."/>
            <person name="Huang L."/>
            <person name="Wang Z.-W."/>
            <person name="Zhao X."/>
            <person name="Zhong W.-Y."/>
            <person name="Peng D.-H."/>
            <person name="Ahmad S."/>
            <person name="Lan S."/>
            <person name="Zhang J.-S."/>
            <person name="Tsai W.-C."/>
            <person name="Van De Peer Y."/>
            <person name="Liu Z.-J."/>
        </authorList>
    </citation>
    <scope>NUCLEOTIDE SEQUENCE</scope>
    <source>
        <strain evidence="3">CP</strain>
        <tissue evidence="3">Leaves</tissue>
    </source>
</reference>
<dbReference type="GO" id="GO:0016281">
    <property type="term" value="C:eukaryotic translation initiation factor 4F complex"/>
    <property type="evidence" value="ECO:0007669"/>
    <property type="project" value="TreeGrafter"/>
</dbReference>
<evidence type="ECO:0000256" key="1">
    <source>
        <dbReference type="SAM" id="MobiDB-lite"/>
    </source>
</evidence>
<keyword evidence="4" id="KW-1185">Reference proteome</keyword>
<evidence type="ECO:0000259" key="2">
    <source>
        <dbReference type="SMART" id="SM00543"/>
    </source>
</evidence>
<dbReference type="PANTHER" id="PTHR23253">
    <property type="entry name" value="EUKARYOTIC TRANSLATION INITIATION FACTOR 4 GAMMA"/>
    <property type="match status" value="1"/>
</dbReference>
<name>A0AAV9CYA7_ACOCL</name>
<dbReference type="AlphaFoldDB" id="A0AAV9CYA7"/>
<gene>
    <name evidence="3" type="ORF">QJS10_CPB17g00080</name>
</gene>
<dbReference type="InterPro" id="IPR003890">
    <property type="entry name" value="MIF4G-like_typ-3"/>
</dbReference>
<keyword evidence="3" id="KW-0396">Initiation factor</keyword>